<evidence type="ECO:0000313" key="2">
    <source>
        <dbReference type="EMBL" id="AIC15727.1"/>
    </source>
</evidence>
<dbReference type="RefSeq" id="WP_158435132.1">
    <property type="nucleotide sequence ID" value="NZ_CP007536.1"/>
</dbReference>
<protein>
    <submittedName>
        <fullName evidence="2">Uncharacterized protein</fullName>
    </submittedName>
</protein>
<name>A0A060HRA9_9ARCH</name>
<dbReference type="OrthoDB" id="379078at2157"/>
<dbReference type="KEGG" id="nvn:NVIE_014860"/>
<evidence type="ECO:0000313" key="3">
    <source>
        <dbReference type="Proteomes" id="UP000027093"/>
    </source>
</evidence>
<dbReference type="STRING" id="926571.NVIE_014860"/>
<keyword evidence="1" id="KW-0812">Transmembrane</keyword>
<keyword evidence="1" id="KW-0472">Membrane</keyword>
<accession>A0A060HRA9</accession>
<organism evidence="2 3">
    <name type="scientific">Nitrososphaera viennensis EN76</name>
    <dbReference type="NCBI Taxonomy" id="926571"/>
    <lineage>
        <taxon>Archaea</taxon>
        <taxon>Nitrososphaerota</taxon>
        <taxon>Nitrososphaeria</taxon>
        <taxon>Nitrososphaerales</taxon>
        <taxon>Nitrososphaeraceae</taxon>
        <taxon>Nitrososphaera</taxon>
    </lineage>
</organism>
<dbReference type="EMBL" id="CP007536">
    <property type="protein sequence ID" value="AIC15727.1"/>
    <property type="molecule type" value="Genomic_DNA"/>
</dbReference>
<dbReference type="GeneID" id="74946750"/>
<dbReference type="Proteomes" id="UP000027093">
    <property type="component" value="Chromosome"/>
</dbReference>
<dbReference type="HOGENOM" id="CLU_3057260_0_0_2"/>
<sequence>MLEEAITVAAIIGGSAAAVWYAKNKFQPGIERDLERIESTTYERPESRHKTHK</sequence>
<feature type="transmembrane region" description="Helical" evidence="1">
    <location>
        <begin position="6"/>
        <end position="22"/>
    </location>
</feature>
<evidence type="ECO:0000256" key="1">
    <source>
        <dbReference type="SAM" id="Phobius"/>
    </source>
</evidence>
<keyword evidence="3" id="KW-1185">Reference proteome</keyword>
<keyword evidence="1" id="KW-1133">Transmembrane helix</keyword>
<reference evidence="2 3" key="1">
    <citation type="journal article" date="2014" name="Int. J. Syst. Evol. Microbiol.">
        <title>Nitrososphaera viennensis gen. nov., sp. nov., an aerobic and mesophilic, ammonia-oxidizing archaeon from soil and a member of the archaeal phylum Thaumarchaeota.</title>
        <authorList>
            <person name="Stieglmeier M."/>
            <person name="Klingl A."/>
            <person name="Alves R.J."/>
            <person name="Rittmann S.K."/>
            <person name="Melcher M."/>
            <person name="Leisch N."/>
            <person name="Schleper C."/>
        </authorList>
    </citation>
    <scope>NUCLEOTIDE SEQUENCE [LARGE SCALE GENOMIC DNA]</scope>
    <source>
        <strain evidence="2">EN76</strain>
    </source>
</reference>
<gene>
    <name evidence="2" type="ORF">NVIE_014860</name>
</gene>
<proteinExistence type="predicted"/>
<dbReference type="AlphaFoldDB" id="A0A060HRA9"/>